<evidence type="ECO:0000313" key="1">
    <source>
        <dbReference type="EMBL" id="MBC9811290.1"/>
    </source>
</evidence>
<dbReference type="Proteomes" id="UP000652681">
    <property type="component" value="Unassembled WGS sequence"/>
</dbReference>
<name>A0A8J6U1L5_9FLAO</name>
<reference evidence="1" key="1">
    <citation type="submission" date="2020-09" db="EMBL/GenBank/DDBJ databases">
        <title>Taishania pollutisoli gen. nov., sp. nov., Isolated from Tetrabromobisphenol A-Contaminated Soil.</title>
        <authorList>
            <person name="Chen Q."/>
        </authorList>
    </citation>
    <scope>NUCLEOTIDE SEQUENCE</scope>
    <source>
        <strain evidence="1">CZZ-1</strain>
    </source>
</reference>
<evidence type="ECO:0000313" key="2">
    <source>
        <dbReference type="Proteomes" id="UP000652681"/>
    </source>
</evidence>
<protein>
    <submittedName>
        <fullName evidence="1">Uncharacterized protein</fullName>
    </submittedName>
</protein>
<organism evidence="1 2">
    <name type="scientific">Taishania pollutisoli</name>
    <dbReference type="NCBI Taxonomy" id="2766479"/>
    <lineage>
        <taxon>Bacteria</taxon>
        <taxon>Pseudomonadati</taxon>
        <taxon>Bacteroidota</taxon>
        <taxon>Flavobacteriia</taxon>
        <taxon>Flavobacteriales</taxon>
        <taxon>Crocinitomicaceae</taxon>
        <taxon>Taishania</taxon>
    </lineage>
</organism>
<gene>
    <name evidence="1" type="ORF">H9Y05_02265</name>
</gene>
<accession>A0A8J6U1L5</accession>
<proteinExistence type="predicted"/>
<dbReference type="EMBL" id="JACVEL010000001">
    <property type="protein sequence ID" value="MBC9811290.1"/>
    <property type="molecule type" value="Genomic_DNA"/>
</dbReference>
<dbReference type="AlphaFoldDB" id="A0A8J6U1L5"/>
<keyword evidence="2" id="KW-1185">Reference proteome</keyword>
<dbReference type="RefSeq" id="WP_163490482.1">
    <property type="nucleotide sequence ID" value="NZ_JACVEL010000001.1"/>
</dbReference>
<sequence>MSSEYKLVEKEEVPNFHFPKEDVLISDDEKKVLKAQLERANTLGNTEHHKVKIYFEDAEGKKVVYTTIWGTTELYILLKKNVFIPIQRIVKLEI</sequence>
<comment type="caution">
    <text evidence="1">The sequence shown here is derived from an EMBL/GenBank/DDBJ whole genome shotgun (WGS) entry which is preliminary data.</text>
</comment>